<evidence type="ECO:0000313" key="2">
    <source>
        <dbReference type="EMBL" id="EPQ55096.1"/>
    </source>
</evidence>
<proteinExistence type="predicted"/>
<keyword evidence="3" id="KW-1185">Reference proteome</keyword>
<accession>S7Q4Z2</accession>
<gene>
    <name evidence="2" type="ORF">GLOTRDRAFT_129387</name>
</gene>
<reference evidence="2 3" key="1">
    <citation type="journal article" date="2012" name="Science">
        <title>The Paleozoic origin of enzymatic lignin decomposition reconstructed from 31 fungal genomes.</title>
        <authorList>
            <person name="Floudas D."/>
            <person name="Binder M."/>
            <person name="Riley R."/>
            <person name="Barry K."/>
            <person name="Blanchette R.A."/>
            <person name="Henrissat B."/>
            <person name="Martinez A.T."/>
            <person name="Otillar R."/>
            <person name="Spatafora J.W."/>
            <person name="Yadav J.S."/>
            <person name="Aerts A."/>
            <person name="Benoit I."/>
            <person name="Boyd A."/>
            <person name="Carlson A."/>
            <person name="Copeland A."/>
            <person name="Coutinho P.M."/>
            <person name="de Vries R.P."/>
            <person name="Ferreira P."/>
            <person name="Findley K."/>
            <person name="Foster B."/>
            <person name="Gaskell J."/>
            <person name="Glotzer D."/>
            <person name="Gorecki P."/>
            <person name="Heitman J."/>
            <person name="Hesse C."/>
            <person name="Hori C."/>
            <person name="Igarashi K."/>
            <person name="Jurgens J.A."/>
            <person name="Kallen N."/>
            <person name="Kersten P."/>
            <person name="Kohler A."/>
            <person name="Kuees U."/>
            <person name="Kumar T.K.A."/>
            <person name="Kuo A."/>
            <person name="LaButti K."/>
            <person name="Larrondo L.F."/>
            <person name="Lindquist E."/>
            <person name="Ling A."/>
            <person name="Lombard V."/>
            <person name="Lucas S."/>
            <person name="Lundell T."/>
            <person name="Martin R."/>
            <person name="McLaughlin D.J."/>
            <person name="Morgenstern I."/>
            <person name="Morin E."/>
            <person name="Murat C."/>
            <person name="Nagy L.G."/>
            <person name="Nolan M."/>
            <person name="Ohm R.A."/>
            <person name="Patyshakuliyeva A."/>
            <person name="Rokas A."/>
            <person name="Ruiz-Duenas F.J."/>
            <person name="Sabat G."/>
            <person name="Salamov A."/>
            <person name="Samejima M."/>
            <person name="Schmutz J."/>
            <person name="Slot J.C."/>
            <person name="St John F."/>
            <person name="Stenlid J."/>
            <person name="Sun H."/>
            <person name="Sun S."/>
            <person name="Syed K."/>
            <person name="Tsang A."/>
            <person name="Wiebenga A."/>
            <person name="Young D."/>
            <person name="Pisabarro A."/>
            <person name="Eastwood D.C."/>
            <person name="Martin F."/>
            <person name="Cullen D."/>
            <person name="Grigoriev I.V."/>
            <person name="Hibbett D.S."/>
        </authorList>
    </citation>
    <scope>NUCLEOTIDE SEQUENCE [LARGE SCALE GENOMIC DNA]</scope>
    <source>
        <strain evidence="2 3">ATCC 11539</strain>
    </source>
</reference>
<dbReference type="AlphaFoldDB" id="S7Q4Z2"/>
<feature type="compositionally biased region" description="Polar residues" evidence="1">
    <location>
        <begin position="140"/>
        <end position="151"/>
    </location>
</feature>
<name>S7Q4Z2_GLOTA</name>
<feature type="region of interest" description="Disordered" evidence="1">
    <location>
        <begin position="135"/>
        <end position="241"/>
    </location>
</feature>
<evidence type="ECO:0000313" key="3">
    <source>
        <dbReference type="Proteomes" id="UP000030669"/>
    </source>
</evidence>
<dbReference type="RefSeq" id="XP_007866263.1">
    <property type="nucleotide sequence ID" value="XM_007868072.1"/>
</dbReference>
<sequence length="715" mass="77586">MSTTIAFAFGEQTRINPIQLGNYATKHVIDQLKVVEATVAHGLTADSTTTAADTSVTTSSSQRLTPDLNECHAPVPPVVSDNSTGIRDTSTALTQPERQGQEQAFCPFKPNLPPRLRKARPGRRERALLRLQRQAGISHDPTTCQQGQSAVPTPGDGTINAPMEAINAVPARIPEEPPTPDDLPPRRRAKPGRRERALRRLQRQGGVLEDHAASQQVEAPGPKPGPDATLPPPQTTTVDASSPVMEQGLEGRVCVQTSHDEQPAELVSAQGRANDIQNSAASQHDDPSVSPPPYDPIALGLEAAQFILQQHGPTQYLAAAVAHDQPQYPVAAEQQQLVNWAIERQRAASGEGGSMAVRLEYAEGGSFSRMAILTDWAPHYWQPRPFTPSLPPNAVSQEAVTIPLRVLQNSGYGDGEPEAPCAYSSPWPVPTGRQAPERMVSVPYEAPASTALPQGGFPPERAETPDVPDLTRFPAAPEPSNLPLTQAIYPFVDCPGPCPADCPRRLMLARAYSRRPHARYGMSRLPCPIRFDPFDEDLDSEGREPPFQLAGLDSPTSPISPATATTASVSTPRGAAFNAGISPCSSCKGLTLTGEEVIYSTCCGIRPPAAHAGDSEAEVTLGIPVRRERRQAPLADGEHPSTPWWYRDQREAHRYLELLEYLEHRAILRIKAKLDNLEESDRPPLMPLWIHFPQLLPPVFDAPPENMLQLQLSGN</sequence>
<evidence type="ECO:0000256" key="1">
    <source>
        <dbReference type="SAM" id="MobiDB-lite"/>
    </source>
</evidence>
<feature type="compositionally biased region" description="Pro residues" evidence="1">
    <location>
        <begin position="221"/>
        <end position="234"/>
    </location>
</feature>
<feature type="region of interest" description="Disordered" evidence="1">
    <location>
        <begin position="96"/>
        <end position="121"/>
    </location>
</feature>
<dbReference type="Proteomes" id="UP000030669">
    <property type="component" value="Unassembled WGS sequence"/>
</dbReference>
<dbReference type="GeneID" id="19301920"/>
<dbReference type="OrthoDB" id="3332300at2759"/>
<dbReference type="KEGG" id="gtr:GLOTRDRAFT_129387"/>
<protein>
    <submittedName>
        <fullName evidence="2">Uncharacterized protein</fullName>
    </submittedName>
</protein>
<feature type="compositionally biased region" description="Basic residues" evidence="1">
    <location>
        <begin position="186"/>
        <end position="202"/>
    </location>
</feature>
<dbReference type="HOGENOM" id="CLU_404921_0_0_1"/>
<dbReference type="EMBL" id="KB469302">
    <property type="protein sequence ID" value="EPQ55096.1"/>
    <property type="molecule type" value="Genomic_DNA"/>
</dbReference>
<organism evidence="2 3">
    <name type="scientific">Gloeophyllum trabeum (strain ATCC 11539 / FP-39264 / Madison 617)</name>
    <name type="common">Brown rot fungus</name>
    <dbReference type="NCBI Taxonomy" id="670483"/>
    <lineage>
        <taxon>Eukaryota</taxon>
        <taxon>Fungi</taxon>
        <taxon>Dikarya</taxon>
        <taxon>Basidiomycota</taxon>
        <taxon>Agaricomycotina</taxon>
        <taxon>Agaricomycetes</taxon>
        <taxon>Gloeophyllales</taxon>
        <taxon>Gloeophyllaceae</taxon>
        <taxon>Gloeophyllum</taxon>
    </lineage>
</organism>